<evidence type="ECO:0000313" key="2">
    <source>
        <dbReference type="Proteomes" id="UP001055072"/>
    </source>
</evidence>
<dbReference type="EMBL" id="MU274941">
    <property type="protein sequence ID" value="KAI0084519.1"/>
    <property type="molecule type" value="Genomic_DNA"/>
</dbReference>
<organism evidence="1 2">
    <name type="scientific">Irpex rosettiformis</name>
    <dbReference type="NCBI Taxonomy" id="378272"/>
    <lineage>
        <taxon>Eukaryota</taxon>
        <taxon>Fungi</taxon>
        <taxon>Dikarya</taxon>
        <taxon>Basidiomycota</taxon>
        <taxon>Agaricomycotina</taxon>
        <taxon>Agaricomycetes</taxon>
        <taxon>Polyporales</taxon>
        <taxon>Irpicaceae</taxon>
        <taxon>Irpex</taxon>
    </lineage>
</organism>
<proteinExistence type="predicted"/>
<reference evidence="1" key="1">
    <citation type="journal article" date="2021" name="Environ. Microbiol.">
        <title>Gene family expansions and transcriptome signatures uncover fungal adaptations to wood decay.</title>
        <authorList>
            <person name="Hage H."/>
            <person name="Miyauchi S."/>
            <person name="Viragh M."/>
            <person name="Drula E."/>
            <person name="Min B."/>
            <person name="Chaduli D."/>
            <person name="Navarro D."/>
            <person name="Favel A."/>
            <person name="Norest M."/>
            <person name="Lesage-Meessen L."/>
            <person name="Balint B."/>
            <person name="Merenyi Z."/>
            <person name="de Eugenio L."/>
            <person name="Morin E."/>
            <person name="Martinez A.T."/>
            <person name="Baldrian P."/>
            <person name="Stursova M."/>
            <person name="Martinez M.J."/>
            <person name="Novotny C."/>
            <person name="Magnuson J.K."/>
            <person name="Spatafora J.W."/>
            <person name="Maurice S."/>
            <person name="Pangilinan J."/>
            <person name="Andreopoulos W."/>
            <person name="LaButti K."/>
            <person name="Hundley H."/>
            <person name="Na H."/>
            <person name="Kuo A."/>
            <person name="Barry K."/>
            <person name="Lipzen A."/>
            <person name="Henrissat B."/>
            <person name="Riley R."/>
            <person name="Ahrendt S."/>
            <person name="Nagy L.G."/>
            <person name="Grigoriev I.V."/>
            <person name="Martin F."/>
            <person name="Rosso M.N."/>
        </authorList>
    </citation>
    <scope>NUCLEOTIDE SEQUENCE</scope>
    <source>
        <strain evidence="1">CBS 384.51</strain>
    </source>
</reference>
<dbReference type="Proteomes" id="UP001055072">
    <property type="component" value="Unassembled WGS sequence"/>
</dbReference>
<evidence type="ECO:0000313" key="1">
    <source>
        <dbReference type="EMBL" id="KAI0084519.1"/>
    </source>
</evidence>
<accession>A0ACB8TRR4</accession>
<name>A0ACB8TRR4_9APHY</name>
<comment type="caution">
    <text evidence="1">The sequence shown here is derived from an EMBL/GenBank/DDBJ whole genome shotgun (WGS) entry which is preliminary data.</text>
</comment>
<sequence length="88" mass="9108">MSSTNLNTDSSNATPSTSASRILRHTNTTAGSNLRTRYAVGQPTPSNASQTQNQPQANLNADAATGGSVVIRVVAPDSDGGSNQRYTE</sequence>
<gene>
    <name evidence="1" type="ORF">BDY19DRAFT_970643</name>
</gene>
<keyword evidence="2" id="KW-1185">Reference proteome</keyword>
<protein>
    <submittedName>
        <fullName evidence="1">Uncharacterized protein</fullName>
    </submittedName>
</protein>